<dbReference type="STRING" id="51031.W2SKK7"/>
<evidence type="ECO:0000259" key="2">
    <source>
        <dbReference type="PROSITE" id="PS50056"/>
    </source>
</evidence>
<accession>W2SKK7</accession>
<dbReference type="OrthoDB" id="542013at2759"/>
<dbReference type="InterPro" id="IPR016130">
    <property type="entry name" value="Tyr_Pase_AS"/>
</dbReference>
<evidence type="ECO:0000313" key="3">
    <source>
        <dbReference type="EMBL" id="ETN70209.1"/>
    </source>
</evidence>
<organism evidence="3 4">
    <name type="scientific">Necator americanus</name>
    <name type="common">Human hookworm</name>
    <dbReference type="NCBI Taxonomy" id="51031"/>
    <lineage>
        <taxon>Eukaryota</taxon>
        <taxon>Metazoa</taxon>
        <taxon>Ecdysozoa</taxon>
        <taxon>Nematoda</taxon>
        <taxon>Chromadorea</taxon>
        <taxon>Rhabditida</taxon>
        <taxon>Rhabditina</taxon>
        <taxon>Rhabditomorpha</taxon>
        <taxon>Strongyloidea</taxon>
        <taxon>Ancylostomatidae</taxon>
        <taxon>Bunostominae</taxon>
        <taxon>Necator</taxon>
    </lineage>
</organism>
<proteinExistence type="predicted"/>
<dbReference type="Gene3D" id="3.90.190.10">
    <property type="entry name" value="Protein tyrosine phosphatase superfamily"/>
    <property type="match status" value="1"/>
</dbReference>
<dbReference type="AlphaFoldDB" id="W2SKK7"/>
<name>W2SKK7_NECAM</name>
<dbReference type="InterPro" id="IPR000387">
    <property type="entry name" value="Tyr_Pase_dom"/>
</dbReference>
<keyword evidence="1" id="KW-0378">Hydrolase</keyword>
<evidence type="ECO:0000256" key="1">
    <source>
        <dbReference type="ARBA" id="ARBA00022801"/>
    </source>
</evidence>
<dbReference type="EMBL" id="KI668996">
    <property type="protein sequence ID" value="ETN70209.1"/>
    <property type="molecule type" value="Genomic_DNA"/>
</dbReference>
<reference evidence="4" key="1">
    <citation type="journal article" date="2014" name="Nat. Genet.">
        <title>Genome of the human hookworm Necator americanus.</title>
        <authorList>
            <person name="Tang Y.T."/>
            <person name="Gao X."/>
            <person name="Rosa B.A."/>
            <person name="Abubucker S."/>
            <person name="Hallsworth-Pepin K."/>
            <person name="Martin J."/>
            <person name="Tyagi R."/>
            <person name="Heizer E."/>
            <person name="Zhang X."/>
            <person name="Bhonagiri-Palsikar V."/>
            <person name="Minx P."/>
            <person name="Warren W.C."/>
            <person name="Wang Q."/>
            <person name="Zhan B."/>
            <person name="Hotez P.J."/>
            <person name="Sternberg P.W."/>
            <person name="Dougall A."/>
            <person name="Gaze S.T."/>
            <person name="Mulvenna J."/>
            <person name="Sotillo J."/>
            <person name="Ranganathan S."/>
            <person name="Rabelo E.M."/>
            <person name="Wilson R.K."/>
            <person name="Felgner P.L."/>
            <person name="Bethony J."/>
            <person name="Hawdon J.M."/>
            <person name="Gasser R.B."/>
            <person name="Loukas A."/>
            <person name="Mitreva M."/>
        </authorList>
    </citation>
    <scope>NUCLEOTIDE SEQUENCE [LARGE SCALE GENOMIC DNA]</scope>
</reference>
<dbReference type="PROSITE" id="PS50056">
    <property type="entry name" value="TYR_PHOSPHATASE_2"/>
    <property type="match status" value="1"/>
</dbReference>
<protein>
    <submittedName>
        <fullName evidence="3">Dual specificity phosphatase, catalytic domain protein</fullName>
    </submittedName>
</protein>
<keyword evidence="4" id="KW-1185">Reference proteome</keyword>
<dbReference type="PANTHER" id="PTHR23339">
    <property type="entry name" value="TYROSINE SPECIFIC PROTEIN PHOSPHATASE AND DUAL SPECIFICITY PROTEIN PHOSPHATASE"/>
    <property type="match status" value="1"/>
</dbReference>
<dbReference type="InterPro" id="IPR029021">
    <property type="entry name" value="Prot-tyrosine_phosphatase-like"/>
</dbReference>
<dbReference type="Pfam" id="PF22784">
    <property type="entry name" value="PTP-SAK"/>
    <property type="match status" value="1"/>
</dbReference>
<dbReference type="SUPFAM" id="SSF52799">
    <property type="entry name" value="(Phosphotyrosine protein) phosphatases II"/>
    <property type="match status" value="1"/>
</dbReference>
<dbReference type="GO" id="GO:0016791">
    <property type="term" value="F:phosphatase activity"/>
    <property type="evidence" value="ECO:0007669"/>
    <property type="project" value="UniProtKB-ARBA"/>
</dbReference>
<feature type="domain" description="Tyrosine specific protein phosphatases" evidence="2">
    <location>
        <begin position="53"/>
        <end position="109"/>
    </location>
</feature>
<dbReference type="PROSITE" id="PS00383">
    <property type="entry name" value="TYR_PHOSPHATASE_1"/>
    <property type="match status" value="1"/>
</dbReference>
<dbReference type="InterPro" id="IPR057023">
    <property type="entry name" value="PTP-SAK"/>
</dbReference>
<evidence type="ECO:0000313" key="4">
    <source>
        <dbReference type="Proteomes" id="UP000053676"/>
    </source>
</evidence>
<sequence length="148" mass="16890">MENDIFHYNFPLPDFEACVADHMVDIVTVMVHELIRVFHYNFPLPDFEACVADHMVDIVTVMVHELSRGNIAVHCHAGHGRTGTAIAACLMRIQGLTPREAVELVRSKRITEETLSLMNVDVTIRGQSWYADRVRRGMNILNLENFLE</sequence>
<feature type="non-terminal residue" evidence="3">
    <location>
        <position position="148"/>
    </location>
</feature>
<dbReference type="KEGG" id="nai:NECAME_14921"/>
<dbReference type="InterPro" id="IPR050561">
    <property type="entry name" value="PTP"/>
</dbReference>
<dbReference type="Proteomes" id="UP000053676">
    <property type="component" value="Unassembled WGS sequence"/>
</dbReference>
<gene>
    <name evidence="3" type="ORF">NECAME_14921</name>
</gene>